<accession>A0A1H9I0R3</accession>
<dbReference type="EMBL" id="FOGF01000004">
    <property type="protein sequence ID" value="SEQ68052.1"/>
    <property type="molecule type" value="Genomic_DNA"/>
</dbReference>
<keyword evidence="1" id="KW-0472">Membrane</keyword>
<dbReference type="RefSeq" id="WP_089745937.1">
    <property type="nucleotide sequence ID" value="NZ_FOGF01000004.1"/>
</dbReference>
<keyword evidence="1" id="KW-0812">Transmembrane</keyword>
<evidence type="ECO:0000256" key="1">
    <source>
        <dbReference type="SAM" id="Phobius"/>
    </source>
</evidence>
<organism evidence="2 3">
    <name type="scientific">Granulicatella balaenopterae</name>
    <dbReference type="NCBI Taxonomy" id="137733"/>
    <lineage>
        <taxon>Bacteria</taxon>
        <taxon>Bacillati</taxon>
        <taxon>Bacillota</taxon>
        <taxon>Bacilli</taxon>
        <taxon>Lactobacillales</taxon>
        <taxon>Carnobacteriaceae</taxon>
        <taxon>Granulicatella</taxon>
    </lineage>
</organism>
<keyword evidence="3" id="KW-1185">Reference proteome</keyword>
<dbReference type="AlphaFoldDB" id="A0A1H9I0R3"/>
<keyword evidence="1" id="KW-1133">Transmembrane helix</keyword>
<evidence type="ECO:0000313" key="3">
    <source>
        <dbReference type="Proteomes" id="UP000198556"/>
    </source>
</evidence>
<protein>
    <submittedName>
        <fullName evidence="2">Uncharacterized protein</fullName>
    </submittedName>
</protein>
<gene>
    <name evidence="2" type="ORF">SAMN05421767_10415</name>
</gene>
<feature type="transmembrane region" description="Helical" evidence="1">
    <location>
        <begin position="5"/>
        <end position="22"/>
    </location>
</feature>
<evidence type="ECO:0000313" key="2">
    <source>
        <dbReference type="EMBL" id="SEQ68052.1"/>
    </source>
</evidence>
<proteinExistence type="predicted"/>
<dbReference type="STRING" id="137733.SAMN05421767_10415"/>
<reference evidence="2 3" key="1">
    <citation type="submission" date="2016-10" db="EMBL/GenBank/DDBJ databases">
        <authorList>
            <person name="de Groot N.N."/>
        </authorList>
    </citation>
    <scope>NUCLEOTIDE SEQUENCE [LARGE SCALE GENOMIC DNA]</scope>
    <source>
        <strain evidence="2 3">DSM 15827</strain>
    </source>
</reference>
<sequence length="171" mass="20190">MKNKLIIGIGLLIVGISSFIIYNTNNHTINVTPGTIKTNFVSEQSQSPEIEIDEEVEDFDNDTRNIDNEEFLKNFFYTFIIDTENYHELESVTNEEVFKKIEAEINLVDPDFQFKKEMDSFKIYQNINDEEEYLVSFVQGFYYNELGWKHTNKVYVVTIEDEKITHLTQPY</sequence>
<dbReference type="Proteomes" id="UP000198556">
    <property type="component" value="Unassembled WGS sequence"/>
</dbReference>
<name>A0A1H9I0R3_9LACT</name>